<evidence type="ECO:0000313" key="3">
    <source>
        <dbReference type="Proteomes" id="UP000007463"/>
    </source>
</evidence>
<name>F2I9U4_FLUTR</name>
<keyword evidence="1" id="KW-0472">Membrane</keyword>
<accession>F2I9U4</accession>
<dbReference type="RefSeq" id="WP_013685862.1">
    <property type="nucleotide sequence ID" value="NC_015321.1"/>
</dbReference>
<keyword evidence="1" id="KW-1133">Transmembrane helix</keyword>
<dbReference type="Proteomes" id="UP000007463">
    <property type="component" value="Chromosome"/>
</dbReference>
<dbReference type="KEGG" id="fte:Fluta_1093"/>
<gene>
    <name evidence="2" type="ordered locus">Fluta_1093</name>
</gene>
<evidence type="ECO:0000313" key="2">
    <source>
        <dbReference type="EMBL" id="AEA43090.1"/>
    </source>
</evidence>
<sequence>MKDTIYTNHSDTVINLNQSRDLKPIVIHNKYENKLLADESNFSIAGFWISVAVAVVSLGALLISYLAMRATNRSNRQQIEQANKNNRQQILVGKIEEIYECVTTLNYYYRTFQFIYNQLNESHDSEKHTANERSDWGKEYTNSVEQFVKRNNVEDLHKITARLRVLSNTYLSGELQLKCLTYNDMFEKMMDAVIYGQKFLQGAFYKEGFPEALVLQQYLEAIQNDLVKINELGSESLSQEKIGEYRRTTFKKDLGLIK</sequence>
<feature type="transmembrane region" description="Helical" evidence="1">
    <location>
        <begin position="45"/>
        <end position="68"/>
    </location>
</feature>
<dbReference type="HOGENOM" id="CLU_1076679_0_0_10"/>
<proteinExistence type="predicted"/>
<reference evidence="2 3" key="1">
    <citation type="journal article" date="2011" name="Stand. Genomic Sci.">
        <title>Complete genome sequence of the gliding freshwater bacterium Fluviicola taffensis type strain (RW262).</title>
        <authorList>
            <person name="Woyke T."/>
            <person name="Chertkov O."/>
            <person name="Lapidus A."/>
            <person name="Nolan M."/>
            <person name="Lucas S."/>
            <person name="Del Rio T.G."/>
            <person name="Tice H."/>
            <person name="Cheng J.F."/>
            <person name="Tapia R."/>
            <person name="Han C."/>
            <person name="Goodwin L."/>
            <person name="Pitluck S."/>
            <person name="Liolios K."/>
            <person name="Pagani I."/>
            <person name="Ivanova N."/>
            <person name="Huntemann M."/>
            <person name="Mavromatis K."/>
            <person name="Mikhailova N."/>
            <person name="Pati A."/>
            <person name="Chen A."/>
            <person name="Palaniappan K."/>
            <person name="Land M."/>
            <person name="Hauser L."/>
            <person name="Brambilla E.M."/>
            <person name="Rohde M."/>
            <person name="Mwirichia R."/>
            <person name="Sikorski J."/>
            <person name="Tindall B.J."/>
            <person name="Goker M."/>
            <person name="Bristow J."/>
            <person name="Eisen J.A."/>
            <person name="Markowitz V."/>
            <person name="Hugenholtz P."/>
            <person name="Klenk H.P."/>
            <person name="Kyrpides N.C."/>
        </authorList>
    </citation>
    <scope>NUCLEOTIDE SEQUENCE [LARGE SCALE GENOMIC DNA]</scope>
    <source>
        <strain evidence="3">DSM 16823 / RW262 / RW262</strain>
    </source>
</reference>
<evidence type="ECO:0000256" key="1">
    <source>
        <dbReference type="SAM" id="Phobius"/>
    </source>
</evidence>
<dbReference type="EMBL" id="CP002542">
    <property type="protein sequence ID" value="AEA43090.1"/>
    <property type="molecule type" value="Genomic_DNA"/>
</dbReference>
<organism evidence="2 3">
    <name type="scientific">Fluviicola taffensis (strain DSM 16823 / NCIMB 13979 / RW262)</name>
    <dbReference type="NCBI Taxonomy" id="755732"/>
    <lineage>
        <taxon>Bacteria</taxon>
        <taxon>Pseudomonadati</taxon>
        <taxon>Bacteroidota</taxon>
        <taxon>Flavobacteriia</taxon>
        <taxon>Flavobacteriales</taxon>
        <taxon>Crocinitomicaceae</taxon>
        <taxon>Fluviicola</taxon>
    </lineage>
</organism>
<keyword evidence="1" id="KW-0812">Transmembrane</keyword>
<reference evidence="3" key="2">
    <citation type="submission" date="2011-02" db="EMBL/GenBank/DDBJ databases">
        <title>The complete genome of Fluviicola taffensis DSM 16823.</title>
        <authorList>
            <consortium name="US DOE Joint Genome Institute (JGI-PGF)"/>
            <person name="Lucas S."/>
            <person name="Copeland A."/>
            <person name="Lapidus A."/>
            <person name="Bruce D."/>
            <person name="Goodwin L."/>
            <person name="Pitluck S."/>
            <person name="Kyrpides N."/>
            <person name="Mavromatis K."/>
            <person name="Ivanova N."/>
            <person name="Mikhailova N."/>
            <person name="Pagani I."/>
            <person name="Chertkov O."/>
            <person name="Detter J.C."/>
            <person name="Han C."/>
            <person name="Tapia R."/>
            <person name="Land M."/>
            <person name="Hauser L."/>
            <person name="Markowitz V."/>
            <person name="Cheng J.-F."/>
            <person name="Hugenholtz P."/>
            <person name="Woyke T."/>
            <person name="Wu D."/>
            <person name="Tindall B."/>
            <person name="Pomrenke H.G."/>
            <person name="Brambilla E."/>
            <person name="Klenk H.-P."/>
            <person name="Eisen J.A."/>
        </authorList>
    </citation>
    <scope>NUCLEOTIDE SEQUENCE [LARGE SCALE GENOMIC DNA]</scope>
    <source>
        <strain evidence="3">DSM 16823 / RW262 / RW262</strain>
    </source>
</reference>
<keyword evidence="3" id="KW-1185">Reference proteome</keyword>
<protein>
    <submittedName>
        <fullName evidence="2">Uncharacterized protein</fullName>
    </submittedName>
</protein>
<dbReference type="AlphaFoldDB" id="F2I9U4"/>